<dbReference type="PANTHER" id="PTHR43016:SF16">
    <property type="entry name" value="METALLOPROTEASE, PUTATIVE (AFU_ORTHOLOGUE AFUA_4G07610)-RELATED"/>
    <property type="match status" value="1"/>
</dbReference>
<dbReference type="GO" id="GO:0046872">
    <property type="term" value="F:metal ion binding"/>
    <property type="evidence" value="ECO:0007669"/>
    <property type="project" value="InterPro"/>
</dbReference>
<evidence type="ECO:0000259" key="3">
    <source>
        <dbReference type="Pfam" id="PF05193"/>
    </source>
</evidence>
<dbReference type="FunFam" id="3.30.830.10:FF:000015">
    <property type="entry name" value="Putative zinc metalloprotease"/>
    <property type="match status" value="1"/>
</dbReference>
<evidence type="ECO:0000313" key="4">
    <source>
        <dbReference type="EMBL" id="KAJ8604096.1"/>
    </source>
</evidence>
<dbReference type="InterPro" id="IPR011765">
    <property type="entry name" value="Pept_M16_N"/>
</dbReference>
<dbReference type="InterPro" id="IPR007863">
    <property type="entry name" value="Peptidase_M16_C"/>
</dbReference>
<dbReference type="AlphaFoldDB" id="A0AAD7UH90"/>
<dbReference type="EMBL" id="JAQMWT010000340">
    <property type="protein sequence ID" value="KAJ8604096.1"/>
    <property type="molecule type" value="Genomic_DNA"/>
</dbReference>
<sequence>MEMLFGSQWKEEGRIALESGAEIRMWMHGPSKARLRVISTAGPMVNLYAVIATEAVTNEYARCDDGLPHTLEHLVFLGSSAYPYKGVLDKVANRCLARGTNAWTDVDHTAYTATTAGSKGLLELLPIYLDHILRPTLTDAGFVTEVHHVTGSGEDKGVVYCEMQGRETAAESLAERACLGALYPGSGYSSETGGLCANLRDLTNAQVRRYHADYYRTENLCLIVTGSVDQAELLEAAHDALVSAAKKEEENGTPLPRPWGSPVGEVELPSSPITVEFPSGDESTGMVVVAWRGERYESFFEDAKTGMLWNYLTDGAASPLAKAFEHDCSGVFPAADRFRVGYRQLWFDDVPSRRLNEIAAELDVAFPERVDIDRMRDVVDRAMRRTLALFEDDPATAMVSPLVKHFLYDENPGEPRGLAETDALRLLDAVSRVGQQEWDASLRKLKTAPRVVVVAKPSIKKAAEQRDDELRRVEEHKKNLDLESLATYLRDAIDANETPIPHEVLVGAVSPPDIQEAKDKMFRVEHTVFGKNWRRDVVDGTRFCRVDVCADCERVGGTRRAYLPLLAEAIMKAPIKQKDGTIVPYDVAVEELRRDTVSYGAGVGLAGGGTSELFFVGSKVAKDKGGFATGLKVATRAIHQAVLQDPERVKAAVSKLSLELQSELRDGNSVARNVLRALVFDPSTNQGLLVSGRQKRFLDAAKWALSPLGVLAGARSRLLRDLEQTRADLFLSDEAPLSCRTSGDSADDALDFFNGRNPVVAKRPLFQAFAGKIALVGVASLEGGSSYVARCARGPYLQDPDLAALAVCIEYLTALEGDFWTRIRGAGLAYGAGLRADASNGLVHFTLYRSVDPVKAMVAARDIVLSYDSGGAAKIRDLDFENARGSLASGLIETEKTRSQALAASWRRGLLGLSPDRDRDFLDAVSKVDKNQAIDALRTYITPLFRDKDSITVISCAPAKLDTIARDLDSTVPVAKYRDVNMAFRALDGGGGGGGTPPPPPTTTNRWRLLGGAAAISAVALVAILATKRPRRL</sequence>
<evidence type="ECO:0000313" key="5">
    <source>
        <dbReference type="Proteomes" id="UP001230188"/>
    </source>
</evidence>
<keyword evidence="5" id="KW-1185">Reference proteome</keyword>
<accession>A0AAD7UH90</accession>
<feature type="domain" description="Peptidase M16 C-terminal" evidence="3">
    <location>
        <begin position="201"/>
        <end position="323"/>
    </location>
</feature>
<name>A0AAD7UH90_9STRA</name>
<dbReference type="Proteomes" id="UP001230188">
    <property type="component" value="Unassembled WGS sequence"/>
</dbReference>
<dbReference type="InterPro" id="IPR011249">
    <property type="entry name" value="Metalloenz_LuxS/M16"/>
</dbReference>
<evidence type="ECO:0000256" key="1">
    <source>
        <dbReference type="SAM" id="Phobius"/>
    </source>
</evidence>
<proteinExistence type="predicted"/>
<organism evidence="4 5">
    <name type="scientific">Chrysophaeum taylorii</name>
    <dbReference type="NCBI Taxonomy" id="2483200"/>
    <lineage>
        <taxon>Eukaryota</taxon>
        <taxon>Sar</taxon>
        <taxon>Stramenopiles</taxon>
        <taxon>Ochrophyta</taxon>
        <taxon>Pelagophyceae</taxon>
        <taxon>Pelagomonadales</taxon>
        <taxon>Pelagomonadaceae</taxon>
        <taxon>Chrysophaeum</taxon>
    </lineage>
</organism>
<dbReference type="Pfam" id="PF00675">
    <property type="entry name" value="Peptidase_M16"/>
    <property type="match status" value="1"/>
</dbReference>
<gene>
    <name evidence="4" type="ORF">CTAYLR_001749</name>
</gene>
<protein>
    <recommendedName>
        <fullName evidence="6">Mitochondrial presequence protease</fullName>
    </recommendedName>
</protein>
<evidence type="ECO:0008006" key="6">
    <source>
        <dbReference type="Google" id="ProtNLM"/>
    </source>
</evidence>
<feature type="transmembrane region" description="Helical" evidence="1">
    <location>
        <begin position="1007"/>
        <end position="1027"/>
    </location>
</feature>
<keyword evidence="1" id="KW-1133">Transmembrane helix</keyword>
<dbReference type="SUPFAM" id="SSF63411">
    <property type="entry name" value="LuxS/MPP-like metallohydrolase"/>
    <property type="match status" value="3"/>
</dbReference>
<dbReference type="PANTHER" id="PTHR43016">
    <property type="entry name" value="PRESEQUENCE PROTEASE"/>
    <property type="match status" value="1"/>
</dbReference>
<comment type="caution">
    <text evidence="4">The sequence shown here is derived from an EMBL/GenBank/DDBJ whole genome shotgun (WGS) entry which is preliminary data.</text>
</comment>
<reference evidence="4" key="1">
    <citation type="submission" date="2023-01" db="EMBL/GenBank/DDBJ databases">
        <title>Metagenome sequencing of chrysophaentin producing Chrysophaeum taylorii.</title>
        <authorList>
            <person name="Davison J."/>
            <person name="Bewley C."/>
        </authorList>
    </citation>
    <scope>NUCLEOTIDE SEQUENCE</scope>
    <source>
        <strain evidence="4">NIES-1699</strain>
    </source>
</reference>
<keyword evidence="1" id="KW-0812">Transmembrane</keyword>
<feature type="domain" description="Peptidase M16 N-terminal" evidence="2">
    <location>
        <begin position="65"/>
        <end position="144"/>
    </location>
</feature>
<evidence type="ECO:0000259" key="2">
    <source>
        <dbReference type="Pfam" id="PF00675"/>
    </source>
</evidence>
<dbReference type="Gene3D" id="3.30.830.10">
    <property type="entry name" value="Metalloenzyme, LuxS/M16 peptidase-like"/>
    <property type="match status" value="3"/>
</dbReference>
<dbReference type="Pfam" id="PF05193">
    <property type="entry name" value="Peptidase_M16_C"/>
    <property type="match status" value="1"/>
</dbReference>
<keyword evidence="1" id="KW-0472">Membrane</keyword>